<feature type="chain" id="PRO_5012018149" evidence="2">
    <location>
        <begin position="20"/>
        <end position="260"/>
    </location>
</feature>
<evidence type="ECO:0000313" key="4">
    <source>
        <dbReference type="Proteomes" id="UP000216339"/>
    </source>
</evidence>
<evidence type="ECO:0000256" key="1">
    <source>
        <dbReference type="SAM" id="MobiDB-lite"/>
    </source>
</evidence>
<keyword evidence="2" id="KW-0732">Signal</keyword>
<accession>A0A271IYE0</accession>
<feature type="region of interest" description="Disordered" evidence="1">
    <location>
        <begin position="211"/>
        <end position="246"/>
    </location>
</feature>
<sequence>MRTLLAATLALVAAGCGSAPPDYFAEAATPETVVDGEAAEWPAALRPVPQEAGLSLGLRRDGDDLIVVVIASDDRQARRIAVGGLRLWVDPTGGTDRVLGVRYPAPPAPDARSVARSGPLRGGAIDDADPTRLRRRFESGLDQVEVTRGVLTQRASADGGFGGLEAESTWGSRGLVVEMRIPLVAAPGLLETAAGDAIGLGIELLDAQSTRREAMMRSRQPRPTTVGDDDRPMPPPEGPALEPDGLDIATITRWLRAEVG</sequence>
<dbReference type="Proteomes" id="UP000216339">
    <property type="component" value="Unassembled WGS sequence"/>
</dbReference>
<dbReference type="PROSITE" id="PS51257">
    <property type="entry name" value="PROKAR_LIPOPROTEIN"/>
    <property type="match status" value="1"/>
</dbReference>
<dbReference type="OrthoDB" id="1523672at2"/>
<evidence type="ECO:0000256" key="2">
    <source>
        <dbReference type="SAM" id="SignalP"/>
    </source>
</evidence>
<dbReference type="AlphaFoldDB" id="A0A271IYE0"/>
<keyword evidence="4" id="KW-1185">Reference proteome</keyword>
<proteinExistence type="predicted"/>
<feature type="signal peptide" evidence="2">
    <location>
        <begin position="1"/>
        <end position="19"/>
    </location>
</feature>
<comment type="caution">
    <text evidence="3">The sequence shown here is derived from an EMBL/GenBank/DDBJ whole genome shotgun (WGS) entry which is preliminary data.</text>
</comment>
<gene>
    <name evidence="3" type="ORF">BSZ37_03330</name>
</gene>
<protein>
    <submittedName>
        <fullName evidence="3">Uncharacterized protein</fullName>
    </submittedName>
</protein>
<reference evidence="3 4" key="1">
    <citation type="submission" date="2016-11" db="EMBL/GenBank/DDBJ databases">
        <title>Study of marine rhodopsin-containing bacteria.</title>
        <authorList>
            <person name="Yoshizawa S."/>
            <person name="Kumagai Y."/>
            <person name="Kogure K."/>
        </authorList>
    </citation>
    <scope>NUCLEOTIDE SEQUENCE [LARGE SCALE GENOMIC DNA]</scope>
    <source>
        <strain evidence="3 4">SAORIC-28</strain>
    </source>
</reference>
<organism evidence="3 4">
    <name type="scientific">Rubrivirga marina</name>
    <dbReference type="NCBI Taxonomy" id="1196024"/>
    <lineage>
        <taxon>Bacteria</taxon>
        <taxon>Pseudomonadati</taxon>
        <taxon>Rhodothermota</taxon>
        <taxon>Rhodothermia</taxon>
        <taxon>Rhodothermales</taxon>
        <taxon>Rubricoccaceae</taxon>
        <taxon>Rubrivirga</taxon>
    </lineage>
</organism>
<evidence type="ECO:0000313" key="3">
    <source>
        <dbReference type="EMBL" id="PAP75539.1"/>
    </source>
</evidence>
<name>A0A271IYE0_9BACT</name>
<dbReference type="EMBL" id="MQWD01000001">
    <property type="protein sequence ID" value="PAP75539.1"/>
    <property type="molecule type" value="Genomic_DNA"/>
</dbReference>
<feature type="region of interest" description="Disordered" evidence="1">
    <location>
        <begin position="108"/>
        <end position="127"/>
    </location>
</feature>
<dbReference type="RefSeq" id="WP_095509178.1">
    <property type="nucleotide sequence ID" value="NZ_MQWD01000001.1"/>
</dbReference>